<dbReference type="Proteomes" id="UP000622552">
    <property type="component" value="Unassembled WGS sequence"/>
</dbReference>
<dbReference type="SUPFAM" id="SSF55729">
    <property type="entry name" value="Acyl-CoA N-acyltransferases (Nat)"/>
    <property type="match status" value="1"/>
</dbReference>
<name>A0A8J7KR69_9ACTN</name>
<gene>
    <name evidence="4" type="ORF">IW245_004446</name>
</gene>
<keyword evidence="3" id="KW-0012">Acyltransferase</keyword>
<dbReference type="Gene3D" id="3.40.630.30">
    <property type="match status" value="1"/>
</dbReference>
<dbReference type="PANTHER" id="PTHR36449">
    <property type="entry name" value="ACETYLTRANSFERASE-RELATED"/>
    <property type="match status" value="1"/>
</dbReference>
<comment type="caution">
    <text evidence="4">The sequence shown here is derived from an EMBL/GenBank/DDBJ whole genome shotgun (WGS) entry which is preliminary data.</text>
</comment>
<dbReference type="PANTHER" id="PTHR36449:SF1">
    <property type="entry name" value="ACETYLTRANSFERASE"/>
    <property type="match status" value="1"/>
</dbReference>
<protein>
    <submittedName>
        <fullName evidence="4">GNAT superfamily N-acetyltransferase</fullName>
    </submittedName>
</protein>
<evidence type="ECO:0000256" key="1">
    <source>
        <dbReference type="ARBA" id="ARBA00022649"/>
    </source>
</evidence>
<accession>A0A8J7KR69</accession>
<reference evidence="4" key="1">
    <citation type="submission" date="2020-11" db="EMBL/GenBank/DDBJ databases">
        <title>Sequencing the genomes of 1000 actinobacteria strains.</title>
        <authorList>
            <person name="Klenk H.-P."/>
        </authorList>
    </citation>
    <scope>NUCLEOTIDE SEQUENCE</scope>
    <source>
        <strain evidence="4">DSM 45356</strain>
    </source>
</reference>
<organism evidence="4 5">
    <name type="scientific">Longispora fulva</name>
    <dbReference type="NCBI Taxonomy" id="619741"/>
    <lineage>
        <taxon>Bacteria</taxon>
        <taxon>Bacillati</taxon>
        <taxon>Actinomycetota</taxon>
        <taxon>Actinomycetes</taxon>
        <taxon>Micromonosporales</taxon>
        <taxon>Micromonosporaceae</taxon>
        <taxon>Longispora</taxon>
    </lineage>
</organism>
<dbReference type="InterPro" id="IPR016181">
    <property type="entry name" value="Acyl_CoA_acyltransferase"/>
</dbReference>
<dbReference type="GO" id="GO:0016746">
    <property type="term" value="F:acyltransferase activity"/>
    <property type="evidence" value="ECO:0007669"/>
    <property type="project" value="UniProtKB-KW"/>
</dbReference>
<dbReference type="AlphaFoldDB" id="A0A8J7KR69"/>
<dbReference type="RefSeq" id="WP_197005029.1">
    <property type="nucleotide sequence ID" value="NZ_BONS01000017.1"/>
</dbReference>
<evidence type="ECO:0000256" key="3">
    <source>
        <dbReference type="ARBA" id="ARBA00023315"/>
    </source>
</evidence>
<proteinExistence type="predicted"/>
<sequence>MTNWQSTVLGQEHDLTKFDCGNALLTTWLHRDALRSQAAGAARTFVWTDGDDPAVVAFYSLAPTRIMRDEVTGGLAGGYSQIPGYLIARLALDRSLHGQGLGSELLFDAIGSIVRAAETGGGRLIVVDAIDDAAFEFYRHHNFKAVDGGVARRLYMKIATARKEMRISSLDMVRDPETGLVATTIRRPDGSVSPLVIDPQEAKALGEAFLNRAAQAVPGARVSFDDIILEVLGRDPRHD</sequence>
<keyword evidence="1" id="KW-1277">Toxin-antitoxin system</keyword>
<evidence type="ECO:0000256" key="2">
    <source>
        <dbReference type="ARBA" id="ARBA00022679"/>
    </source>
</evidence>
<keyword evidence="2" id="KW-0808">Transferase</keyword>
<evidence type="ECO:0000313" key="5">
    <source>
        <dbReference type="Proteomes" id="UP000622552"/>
    </source>
</evidence>
<dbReference type="EMBL" id="JADOUF010000001">
    <property type="protein sequence ID" value="MBG6138252.1"/>
    <property type="molecule type" value="Genomic_DNA"/>
</dbReference>
<evidence type="ECO:0000313" key="4">
    <source>
        <dbReference type="EMBL" id="MBG6138252.1"/>
    </source>
</evidence>
<keyword evidence="5" id="KW-1185">Reference proteome</keyword>